<dbReference type="GO" id="GO:0005737">
    <property type="term" value="C:cytoplasm"/>
    <property type="evidence" value="ECO:0007669"/>
    <property type="project" value="TreeGrafter"/>
</dbReference>
<dbReference type="GO" id="GO:0007399">
    <property type="term" value="P:nervous system development"/>
    <property type="evidence" value="ECO:0007669"/>
    <property type="project" value="TreeGrafter"/>
</dbReference>
<gene>
    <name evidence="3" type="ORF">AGOR_G00239610</name>
</gene>
<keyword evidence="4" id="KW-1185">Reference proteome</keyword>
<proteinExistence type="predicted"/>
<dbReference type="GO" id="GO:0045930">
    <property type="term" value="P:negative regulation of mitotic cell cycle"/>
    <property type="evidence" value="ECO:0007669"/>
    <property type="project" value="InterPro"/>
</dbReference>
<dbReference type="GO" id="GO:0043025">
    <property type="term" value="C:neuronal cell body"/>
    <property type="evidence" value="ECO:0007669"/>
    <property type="project" value="TreeGrafter"/>
</dbReference>
<evidence type="ECO:0000256" key="1">
    <source>
        <dbReference type="SAM" id="SignalP"/>
    </source>
</evidence>
<reference evidence="3" key="1">
    <citation type="submission" date="2021-01" db="EMBL/GenBank/DDBJ databases">
        <authorList>
            <person name="Zahm M."/>
            <person name="Roques C."/>
            <person name="Cabau C."/>
            <person name="Klopp C."/>
            <person name="Donnadieu C."/>
            <person name="Jouanno E."/>
            <person name="Lampietro C."/>
            <person name="Louis A."/>
            <person name="Herpin A."/>
            <person name="Echchiki A."/>
            <person name="Berthelot C."/>
            <person name="Parey E."/>
            <person name="Roest-Crollius H."/>
            <person name="Braasch I."/>
            <person name="Postlethwait J."/>
            <person name="Bobe J."/>
            <person name="Montfort J."/>
            <person name="Bouchez O."/>
            <person name="Begum T."/>
            <person name="Mejri S."/>
            <person name="Adams A."/>
            <person name="Chen W.-J."/>
            <person name="Guiguen Y."/>
        </authorList>
    </citation>
    <scope>NUCLEOTIDE SEQUENCE</scope>
    <source>
        <tissue evidence="3">Blood</tissue>
    </source>
</reference>
<dbReference type="InterPro" id="IPR020864">
    <property type="entry name" value="MACPF"/>
</dbReference>
<dbReference type="OrthoDB" id="10013872at2759"/>
<dbReference type="PANTHER" id="PTHR15564:SF10">
    <property type="entry name" value="BMP_RETINOIC ACID-INDUCIBLE NEURAL-SPECIFIC PROTEIN 3 ISOFORM X1"/>
    <property type="match status" value="1"/>
</dbReference>
<dbReference type="Pfam" id="PF19052">
    <property type="entry name" value="BRINP_C"/>
    <property type="match status" value="1"/>
</dbReference>
<evidence type="ECO:0000313" key="3">
    <source>
        <dbReference type="EMBL" id="KAI1882895.1"/>
    </source>
</evidence>
<dbReference type="GO" id="GO:0071300">
    <property type="term" value="P:cellular response to retinoic acid"/>
    <property type="evidence" value="ECO:0007669"/>
    <property type="project" value="TreeGrafter"/>
</dbReference>
<evidence type="ECO:0000313" key="4">
    <source>
        <dbReference type="Proteomes" id="UP000829720"/>
    </source>
</evidence>
<dbReference type="Pfam" id="PF01823">
    <property type="entry name" value="MACPF"/>
    <property type="match status" value="1"/>
</dbReference>
<dbReference type="GO" id="GO:0045666">
    <property type="term" value="P:positive regulation of neuron differentiation"/>
    <property type="evidence" value="ECO:0007669"/>
    <property type="project" value="InterPro"/>
</dbReference>
<keyword evidence="1" id="KW-0732">Signal</keyword>
<comment type="caution">
    <text evidence="3">The sequence shown here is derived from an EMBL/GenBank/DDBJ whole genome shotgun (WGS) entry which is preliminary data.</text>
</comment>
<organism evidence="3 4">
    <name type="scientific">Albula goreensis</name>
    <dbReference type="NCBI Taxonomy" id="1534307"/>
    <lineage>
        <taxon>Eukaryota</taxon>
        <taxon>Metazoa</taxon>
        <taxon>Chordata</taxon>
        <taxon>Craniata</taxon>
        <taxon>Vertebrata</taxon>
        <taxon>Euteleostomi</taxon>
        <taxon>Actinopterygii</taxon>
        <taxon>Neopterygii</taxon>
        <taxon>Teleostei</taxon>
        <taxon>Albuliformes</taxon>
        <taxon>Albulidae</taxon>
        <taxon>Albula</taxon>
    </lineage>
</organism>
<name>A0A8T3CJJ6_9TELE</name>
<feature type="chain" id="PRO_5035830168" description="MACPF domain-containing protein" evidence="1">
    <location>
        <begin position="22"/>
        <end position="714"/>
    </location>
</feature>
<dbReference type="Proteomes" id="UP000829720">
    <property type="component" value="Unassembled WGS sequence"/>
</dbReference>
<protein>
    <recommendedName>
        <fullName evidence="2">MACPF domain-containing protein</fullName>
    </recommendedName>
</protein>
<dbReference type="EMBL" id="JAERUA010000024">
    <property type="protein sequence ID" value="KAI1882895.1"/>
    <property type="molecule type" value="Genomic_DNA"/>
</dbReference>
<dbReference type="InterPro" id="IPR057671">
    <property type="entry name" value="BRINP_C"/>
</dbReference>
<dbReference type="PANTHER" id="PTHR15564">
    <property type="entry name" value="MACPF DOMAIN-CONTAINING PROTEIN"/>
    <property type="match status" value="1"/>
</dbReference>
<sequence>MRCRRIAFRLACLMLLWECVALSLHCWVLATTASSSDVAGPLGWLLSDKGPFHHSAEFTEFVERYQQGFTTKYKIYREFGRWKINSLALEKQDSNGLSFPLDPEFMQSIRVLGRRPNLRKITDNIIKKYGTHFLLSATLGGEESLTIFVDKRKLSKRAEGGGDWNSTAVTLETLHQLAASYFIDRESTLRKLHHLQIASTAIKVTETRTGPLGCSNYDNLDSVSSVLVQSPENKIQLQGLQVDLRAMENQLLHIKEAWTLANQEFEESEEFQIFVGRLPTFYALNMSAVQYFWKADPGVQRRYRQLETSTSTLLAKAHRIVNKLFTLSKRCNTQPKIVMQKERSMNYWLNYILSIMYCSENNHIGVYSEETRSCFCPYEHLSCQGAIPCTVGEGSLCASCSPENRSRCADCNLGYALSQGACRHAVPDSTDHYIGFETDLQDLEMRYLLQNRDSRIVVHAIFISNDMRLNTWFDPSWRKRMLLTLKSNKYKSNHVHMLLGMSLQICLTKNSTLEPVLSVYINPFGGSHSESWVMPINQNSYPDWERTKLDIPLDCYNWTLTLGNKWKSFFETVHFYLRSRIKATSATGNGTVYLEPLELTEPNQNLGYMKINSMQLFGYSMHFDPEAIQDLILQLDYPYTQGSQDSALLQLVEIRDRVNRLSPPGPQPLDFFSCLLRHRLKLSATEVVRILAALQAFSAKQPNSIEYETTKLCS</sequence>
<dbReference type="AlphaFoldDB" id="A0A8T3CJJ6"/>
<feature type="signal peptide" evidence="1">
    <location>
        <begin position="1"/>
        <end position="21"/>
    </location>
</feature>
<dbReference type="SMART" id="SM00457">
    <property type="entry name" value="MACPF"/>
    <property type="match status" value="1"/>
</dbReference>
<dbReference type="GO" id="GO:0030425">
    <property type="term" value="C:dendrite"/>
    <property type="evidence" value="ECO:0007669"/>
    <property type="project" value="TreeGrafter"/>
</dbReference>
<accession>A0A8T3CJJ6</accession>
<dbReference type="InterPro" id="IPR033237">
    <property type="entry name" value="BRINP"/>
</dbReference>
<feature type="domain" description="MACPF" evidence="2">
    <location>
        <begin position="76"/>
        <end position="267"/>
    </location>
</feature>
<evidence type="ECO:0000259" key="2">
    <source>
        <dbReference type="SMART" id="SM00457"/>
    </source>
</evidence>